<dbReference type="KEGG" id="rub:GBA63_19200"/>
<dbReference type="AlphaFoldDB" id="A0A6G8QDK1"/>
<keyword evidence="2" id="KW-0808">Transferase</keyword>
<dbReference type="CDD" id="cd04301">
    <property type="entry name" value="NAT_SF"/>
    <property type="match status" value="1"/>
</dbReference>
<dbReference type="Pfam" id="PF00583">
    <property type="entry name" value="Acetyltransf_1"/>
    <property type="match status" value="1"/>
</dbReference>
<sequence>MGETTRAGWDGIGSATRPLTLSLRPPAPGEASAACGLHTQELTRDGHTGRDTGRSVARYHRLFLKSPHATALVAVEDREANVVGFLLGSLNAAGHRSYVLRRHGLRIAGQALVNAVRGSKAGGGQGAYPTRAVPDDLNPGIWSPDRIYGRGVRMGSLACVVVDRYWRGLGVGTALVRAYEIQARRAGLKEVSAPVHGRDPDSLRFLARLGWRDPGTATAGTPTRDEGERILAESAKALSIRRLPGEPPCG</sequence>
<organism evidence="2 3">
    <name type="scientific">Rubrobacter tropicus</name>
    <dbReference type="NCBI Taxonomy" id="2653851"/>
    <lineage>
        <taxon>Bacteria</taxon>
        <taxon>Bacillati</taxon>
        <taxon>Actinomycetota</taxon>
        <taxon>Rubrobacteria</taxon>
        <taxon>Rubrobacterales</taxon>
        <taxon>Rubrobacteraceae</taxon>
        <taxon>Rubrobacter</taxon>
    </lineage>
</organism>
<dbReference type="Proteomes" id="UP000501452">
    <property type="component" value="Chromosome"/>
</dbReference>
<dbReference type="GO" id="GO:0016747">
    <property type="term" value="F:acyltransferase activity, transferring groups other than amino-acyl groups"/>
    <property type="evidence" value="ECO:0007669"/>
    <property type="project" value="InterPro"/>
</dbReference>
<proteinExistence type="predicted"/>
<name>A0A6G8QDK1_9ACTN</name>
<evidence type="ECO:0000313" key="3">
    <source>
        <dbReference type="Proteomes" id="UP000501452"/>
    </source>
</evidence>
<evidence type="ECO:0000313" key="2">
    <source>
        <dbReference type="EMBL" id="QIN84533.1"/>
    </source>
</evidence>
<reference evidence="2 3" key="1">
    <citation type="submission" date="2019-10" db="EMBL/GenBank/DDBJ databases">
        <title>Rubrobacter sp nov SCSIO 52090 isolated from a deep-sea sediment in the South China Sea.</title>
        <authorList>
            <person name="Chen R.W."/>
        </authorList>
    </citation>
    <scope>NUCLEOTIDE SEQUENCE [LARGE SCALE GENOMIC DNA]</scope>
    <source>
        <strain evidence="2 3">SCSIO 52909</strain>
    </source>
</reference>
<keyword evidence="3" id="KW-1185">Reference proteome</keyword>
<feature type="domain" description="N-acetyltransferase" evidence="1">
    <location>
        <begin position="57"/>
        <end position="233"/>
    </location>
</feature>
<gene>
    <name evidence="2" type="ORF">GBA63_19200</name>
</gene>
<accession>A0A6G8QDK1</accession>
<protein>
    <submittedName>
        <fullName evidence="2">GNAT family N-acetyltransferase</fullName>
    </submittedName>
</protein>
<dbReference type="InterPro" id="IPR000182">
    <property type="entry name" value="GNAT_dom"/>
</dbReference>
<dbReference type="Gene3D" id="3.40.630.30">
    <property type="match status" value="1"/>
</dbReference>
<dbReference type="PROSITE" id="PS51186">
    <property type="entry name" value="GNAT"/>
    <property type="match status" value="1"/>
</dbReference>
<evidence type="ECO:0000259" key="1">
    <source>
        <dbReference type="PROSITE" id="PS51186"/>
    </source>
</evidence>
<dbReference type="EMBL" id="CP045119">
    <property type="protein sequence ID" value="QIN84533.1"/>
    <property type="molecule type" value="Genomic_DNA"/>
</dbReference>
<dbReference type="SUPFAM" id="SSF55729">
    <property type="entry name" value="Acyl-CoA N-acyltransferases (Nat)"/>
    <property type="match status" value="1"/>
</dbReference>
<dbReference type="InterPro" id="IPR016181">
    <property type="entry name" value="Acyl_CoA_acyltransferase"/>
</dbReference>